<dbReference type="GO" id="GO:0005762">
    <property type="term" value="C:mitochondrial large ribosomal subunit"/>
    <property type="evidence" value="ECO:0007669"/>
    <property type="project" value="TreeGrafter"/>
</dbReference>
<dbReference type="Proteomes" id="UP000316759">
    <property type="component" value="Unassembled WGS sequence"/>
</dbReference>
<name>A0A504YND4_FASGI</name>
<dbReference type="Pfam" id="PF10210">
    <property type="entry name" value="MRP-S32"/>
    <property type="match status" value="1"/>
</dbReference>
<reference evidence="8 9" key="1">
    <citation type="submission" date="2019-04" db="EMBL/GenBank/DDBJ databases">
        <title>Annotation for the trematode Fasciola gigantica.</title>
        <authorList>
            <person name="Choi Y.-J."/>
        </authorList>
    </citation>
    <scope>NUCLEOTIDE SEQUENCE [LARGE SCALE GENOMIC DNA]</scope>
    <source>
        <strain evidence="8">Uganda_cow_1</strain>
    </source>
</reference>
<evidence type="ECO:0000313" key="8">
    <source>
        <dbReference type="EMBL" id="TPP59437.1"/>
    </source>
</evidence>
<gene>
    <name evidence="8" type="ORF">FGIG_12277</name>
</gene>
<evidence type="ECO:0000256" key="4">
    <source>
        <dbReference type="ARBA" id="ARBA00022980"/>
    </source>
</evidence>
<keyword evidence="6" id="KW-0687">Ribonucleoprotein</keyword>
<accession>A0A504YND4</accession>
<dbReference type="AlphaFoldDB" id="A0A504YND4"/>
<comment type="similarity">
    <text evidence="2">Belongs to the mitochondrion-specific ribosomal protein mL42 family.</text>
</comment>
<organism evidence="8 9">
    <name type="scientific">Fasciola gigantica</name>
    <name type="common">Giant liver fluke</name>
    <dbReference type="NCBI Taxonomy" id="46835"/>
    <lineage>
        <taxon>Eukaryota</taxon>
        <taxon>Metazoa</taxon>
        <taxon>Spiralia</taxon>
        <taxon>Lophotrochozoa</taxon>
        <taxon>Platyhelminthes</taxon>
        <taxon>Trematoda</taxon>
        <taxon>Digenea</taxon>
        <taxon>Plagiorchiida</taxon>
        <taxon>Echinostomata</taxon>
        <taxon>Echinostomatoidea</taxon>
        <taxon>Fasciolidae</taxon>
        <taxon>Fasciola</taxon>
    </lineage>
</organism>
<evidence type="ECO:0000256" key="6">
    <source>
        <dbReference type="ARBA" id="ARBA00023274"/>
    </source>
</evidence>
<comment type="subcellular location">
    <subcellularLocation>
        <location evidence="1">Mitochondrion</location>
    </subcellularLocation>
</comment>
<proteinExistence type="inferred from homology"/>
<dbReference type="PANTHER" id="PTHR13450">
    <property type="entry name" value="MITOCHONDRIAL 39S RIBOSOMAL PROTEIN L42"/>
    <property type="match status" value="1"/>
</dbReference>
<evidence type="ECO:0000313" key="9">
    <source>
        <dbReference type="Proteomes" id="UP000316759"/>
    </source>
</evidence>
<feature type="non-terminal residue" evidence="8">
    <location>
        <position position="1"/>
    </location>
</feature>
<comment type="caution">
    <text evidence="8">The sequence shown here is derived from an EMBL/GenBank/DDBJ whole genome shotgun (WGS) entry which is preliminary data.</text>
</comment>
<keyword evidence="5" id="KW-0496">Mitochondrion</keyword>
<dbReference type="InterPro" id="IPR019346">
    <property type="entry name" value="Ribosomal_mL42"/>
</dbReference>
<evidence type="ECO:0000256" key="7">
    <source>
        <dbReference type="ARBA" id="ARBA00035189"/>
    </source>
</evidence>
<dbReference type="EMBL" id="SUNJ01010720">
    <property type="protein sequence ID" value="TPP59437.1"/>
    <property type="molecule type" value="Genomic_DNA"/>
</dbReference>
<evidence type="ECO:0000256" key="5">
    <source>
        <dbReference type="ARBA" id="ARBA00023128"/>
    </source>
</evidence>
<dbReference type="PANTHER" id="PTHR13450:SF4">
    <property type="entry name" value="LARGE RIBOSOMAL SUBUNIT PROTEIN ML42"/>
    <property type="match status" value="1"/>
</dbReference>
<keyword evidence="3" id="KW-0809">Transit peptide</keyword>
<evidence type="ECO:0000256" key="3">
    <source>
        <dbReference type="ARBA" id="ARBA00022946"/>
    </source>
</evidence>
<sequence length="146" mass="17065">SLFNIHSSLKLTRIFFKLASICYFSYSLSRPLAQFTSVRWLNQSHKSDSRMVVVSSDGATIVCWHPDKPVPYKLTKPITHNVDELKAPTSPLSISMRSLKTRDPRGPSVLELTKEFGVPWHHFRPRRYENTFSPYFWNPLRERRSL</sequence>
<evidence type="ECO:0000256" key="1">
    <source>
        <dbReference type="ARBA" id="ARBA00004173"/>
    </source>
</evidence>
<keyword evidence="4" id="KW-0689">Ribosomal protein</keyword>
<dbReference type="OrthoDB" id="1107506at2759"/>
<keyword evidence="9" id="KW-1185">Reference proteome</keyword>
<evidence type="ECO:0000256" key="2">
    <source>
        <dbReference type="ARBA" id="ARBA00005556"/>
    </source>
</evidence>
<protein>
    <recommendedName>
        <fullName evidence="7">Large ribosomal subunit protein mL42</fullName>
    </recommendedName>
</protein>